<feature type="transmembrane region" description="Helical" evidence="9">
    <location>
        <begin position="344"/>
        <end position="364"/>
    </location>
</feature>
<proteinExistence type="inferred from homology"/>
<feature type="transmembrane region" description="Helical" evidence="9">
    <location>
        <begin position="283"/>
        <end position="307"/>
    </location>
</feature>
<keyword evidence="4" id="KW-1003">Cell membrane</keyword>
<feature type="transmembrane region" description="Helical" evidence="9">
    <location>
        <begin position="192"/>
        <end position="214"/>
    </location>
</feature>
<protein>
    <recommendedName>
        <fullName evidence="9">Branched-chain amino acid transport system carrier protein</fullName>
    </recommendedName>
</protein>
<feature type="transmembrane region" description="Helical" evidence="9">
    <location>
        <begin position="376"/>
        <end position="399"/>
    </location>
</feature>
<keyword evidence="3 9" id="KW-0813">Transport</keyword>
<comment type="subcellular location">
    <subcellularLocation>
        <location evidence="1 9">Cell membrane</location>
        <topology evidence="1 9">Multi-pass membrane protein</topology>
    </subcellularLocation>
</comment>
<name>A0A2W0H5S8_9BACI</name>
<dbReference type="Pfam" id="PF05525">
    <property type="entry name" value="Branch_AA_trans"/>
    <property type="match status" value="1"/>
</dbReference>
<comment type="function">
    <text evidence="9">Component of the transport system for branched-chain amino acids.</text>
</comment>
<dbReference type="GO" id="GO:0005886">
    <property type="term" value="C:plasma membrane"/>
    <property type="evidence" value="ECO:0007669"/>
    <property type="project" value="UniProtKB-SubCell"/>
</dbReference>
<evidence type="ECO:0000313" key="11">
    <source>
        <dbReference type="Proteomes" id="UP000248066"/>
    </source>
</evidence>
<dbReference type="GO" id="GO:0015818">
    <property type="term" value="P:isoleucine transport"/>
    <property type="evidence" value="ECO:0007669"/>
    <property type="project" value="TreeGrafter"/>
</dbReference>
<evidence type="ECO:0000256" key="3">
    <source>
        <dbReference type="ARBA" id="ARBA00022448"/>
    </source>
</evidence>
<evidence type="ECO:0000256" key="4">
    <source>
        <dbReference type="ARBA" id="ARBA00022475"/>
    </source>
</evidence>
<evidence type="ECO:0000256" key="2">
    <source>
        <dbReference type="ARBA" id="ARBA00008540"/>
    </source>
</evidence>
<dbReference type="RefSeq" id="WP_110516026.1">
    <property type="nucleotide sequence ID" value="NZ_PDOF01000001.1"/>
</dbReference>
<feature type="transmembrane region" description="Helical" evidence="9">
    <location>
        <begin position="43"/>
        <end position="66"/>
    </location>
</feature>
<keyword evidence="8 9" id="KW-0472">Membrane</keyword>
<dbReference type="PANTHER" id="PTHR30588">
    <property type="entry name" value="BRANCHED-CHAIN AMINO ACID TRANSPORT SYSTEM 2 CARRIER PROTEIN"/>
    <property type="match status" value="1"/>
</dbReference>
<dbReference type="GO" id="GO:0015190">
    <property type="term" value="F:L-leucine transmembrane transporter activity"/>
    <property type="evidence" value="ECO:0007669"/>
    <property type="project" value="TreeGrafter"/>
</dbReference>
<feature type="transmembrane region" description="Helical" evidence="9">
    <location>
        <begin position="12"/>
        <end position="31"/>
    </location>
</feature>
<reference evidence="10 11" key="1">
    <citation type="submission" date="2017-10" db="EMBL/GenBank/DDBJ databases">
        <title>Bacillus sp. nov., a halophilic bacterium isolated from a Yangshapao Lake.</title>
        <authorList>
            <person name="Wang H."/>
        </authorList>
    </citation>
    <scope>NUCLEOTIDE SEQUENCE [LARGE SCALE GENOMIC DNA]</scope>
    <source>
        <strain evidence="10 11">YSP-3</strain>
    </source>
</reference>
<sequence>MKNEKTLTPREIWTIGFMMFALFLGAGNLIFPPALGQEAGTSVWTAVLGFLVTGVGLPVLAIIVVAKSGGDLQNVSVRVGRIFGLFFPLAVYLAIGPLFGIPRTGSVAFEIGALPYLEGEGHSLFMLVFTVLFFGISYWLALNPSKLVSRVGKFLTPVLVGLLAILAVNVFVRPPGDIQPPEGAYSSQPFFTGFLEGYLTMDAIAALVFGIVVISRIKEYGVTDSRQLTGKAVQVGLIAGTGLALVYFSLAYLGATSVTALGIQENGGLILTSVSQMLLGNIGLVLLSFVITIACLTTSTGLISAFGEYLKKLFPKVPYPLTTGIIALFSLTMANMGLTQLIQFSLPMLIMIYPVAIVLIVLVLADPLFNGRKAVYKGAVAGAALVSIPEGLITAGLFADFLAGTVGALPFFDLGIGWAVPALAGAAAGLAASSVKKKSM</sequence>
<organism evidence="10 11">
    <name type="scientific">Alteribacter lacisalsi</name>
    <dbReference type="NCBI Taxonomy" id="2045244"/>
    <lineage>
        <taxon>Bacteria</taxon>
        <taxon>Bacillati</taxon>
        <taxon>Bacillota</taxon>
        <taxon>Bacilli</taxon>
        <taxon>Bacillales</taxon>
        <taxon>Bacillaceae</taxon>
        <taxon>Alteribacter</taxon>
    </lineage>
</organism>
<keyword evidence="7 9" id="KW-1133">Transmembrane helix</keyword>
<dbReference type="NCBIfam" id="TIGR00796">
    <property type="entry name" value="livcs"/>
    <property type="match status" value="1"/>
</dbReference>
<keyword evidence="11" id="KW-1185">Reference proteome</keyword>
<dbReference type="Proteomes" id="UP000248066">
    <property type="component" value="Unassembled WGS sequence"/>
</dbReference>
<dbReference type="OrthoDB" id="9783920at2"/>
<evidence type="ECO:0000256" key="6">
    <source>
        <dbReference type="ARBA" id="ARBA00022970"/>
    </source>
</evidence>
<keyword evidence="5 9" id="KW-0812">Transmembrane</keyword>
<accession>A0A2W0H5S8</accession>
<keyword evidence="6 9" id="KW-0029">Amino-acid transport</keyword>
<feature type="transmembrane region" description="Helical" evidence="9">
    <location>
        <begin position="319"/>
        <end position="338"/>
    </location>
</feature>
<evidence type="ECO:0000256" key="7">
    <source>
        <dbReference type="ARBA" id="ARBA00022989"/>
    </source>
</evidence>
<comment type="caution">
    <text evidence="10">The sequence shown here is derived from an EMBL/GenBank/DDBJ whole genome shotgun (WGS) entry which is preliminary data.</text>
</comment>
<dbReference type="InterPro" id="IPR004685">
    <property type="entry name" value="Brnchd-chn_aa_trnsp_Livcs"/>
</dbReference>
<evidence type="ECO:0000256" key="1">
    <source>
        <dbReference type="ARBA" id="ARBA00004651"/>
    </source>
</evidence>
<gene>
    <name evidence="10" type="primary">brnQ</name>
    <name evidence="10" type="ORF">CR205_00905</name>
</gene>
<feature type="transmembrane region" description="Helical" evidence="9">
    <location>
        <begin position="121"/>
        <end position="142"/>
    </location>
</feature>
<dbReference type="GO" id="GO:0005304">
    <property type="term" value="F:L-valine transmembrane transporter activity"/>
    <property type="evidence" value="ECO:0007669"/>
    <property type="project" value="TreeGrafter"/>
</dbReference>
<feature type="transmembrane region" description="Helical" evidence="9">
    <location>
        <begin position="78"/>
        <end position="101"/>
    </location>
</feature>
<evidence type="ECO:0000313" key="10">
    <source>
        <dbReference type="EMBL" id="PYZ97193.1"/>
    </source>
</evidence>
<dbReference type="EMBL" id="PDOF01000001">
    <property type="protein sequence ID" value="PYZ97193.1"/>
    <property type="molecule type" value="Genomic_DNA"/>
</dbReference>
<feature type="transmembrane region" description="Helical" evidence="9">
    <location>
        <begin position="235"/>
        <end position="263"/>
    </location>
</feature>
<feature type="transmembrane region" description="Helical" evidence="9">
    <location>
        <begin position="411"/>
        <end position="432"/>
    </location>
</feature>
<dbReference type="PANTHER" id="PTHR30588:SF8">
    <property type="entry name" value="BRANCHED-CHAIN AMINO ACID PERMEASE BRAB"/>
    <property type="match status" value="1"/>
</dbReference>
<comment type="similarity">
    <text evidence="2 9">Belongs to the branched chain amino acid transporter family.</text>
</comment>
<dbReference type="GO" id="GO:0015188">
    <property type="term" value="F:L-isoleucine transmembrane transporter activity"/>
    <property type="evidence" value="ECO:0007669"/>
    <property type="project" value="TreeGrafter"/>
</dbReference>
<feature type="transmembrane region" description="Helical" evidence="9">
    <location>
        <begin position="154"/>
        <end position="172"/>
    </location>
</feature>
<evidence type="ECO:0000256" key="5">
    <source>
        <dbReference type="ARBA" id="ARBA00022692"/>
    </source>
</evidence>
<dbReference type="AlphaFoldDB" id="A0A2W0H5S8"/>
<evidence type="ECO:0000256" key="9">
    <source>
        <dbReference type="RuleBase" id="RU362122"/>
    </source>
</evidence>
<evidence type="ECO:0000256" key="8">
    <source>
        <dbReference type="ARBA" id="ARBA00023136"/>
    </source>
</evidence>
<dbReference type="GO" id="GO:0015820">
    <property type="term" value="P:L-leucine transport"/>
    <property type="evidence" value="ECO:0007669"/>
    <property type="project" value="TreeGrafter"/>
</dbReference>